<proteinExistence type="predicted"/>
<keyword evidence="1" id="KW-0862">Zinc</keyword>
<reference evidence="4 5" key="2">
    <citation type="journal article" date="2017" name="Front. Plant Sci.">
        <title>Gene Classification and Mining of Molecular Markers Useful in Red Clover (Trifolium pratense) Breeding.</title>
        <authorList>
            <person name="Istvanek J."/>
            <person name="Dluhosova J."/>
            <person name="Dluhos P."/>
            <person name="Patkova L."/>
            <person name="Nedelnik J."/>
            <person name="Repkova J."/>
        </authorList>
    </citation>
    <scope>NUCLEOTIDE SEQUENCE [LARGE SCALE GENOMIC DNA]</scope>
    <source>
        <strain evidence="5">cv. Tatra</strain>
        <tissue evidence="4">Young leaves</tissue>
    </source>
</reference>
<protein>
    <submittedName>
        <fullName evidence="4">Cysteine desulfurase mitochondrial-like</fullName>
    </submittedName>
</protein>
<dbReference type="InterPro" id="IPR001878">
    <property type="entry name" value="Znf_CCHC"/>
</dbReference>
<dbReference type="InterPro" id="IPR040256">
    <property type="entry name" value="At4g02000-like"/>
</dbReference>
<sequence>MNHNQIIPATTMNQNQSITKRPNPQNYSNKTTLTINQPLLTIPTIHSTIPETSIPPPSETRNNPHSDQIHTQNYTDIPESSRSREQFCTTNFSYYPDSIIEDGVKACQSSILGKIITDKHIHVSSIQNGLESIWGSPPGLKIQEIEGKILQFFITNVADQERILQGNPWIFRNSWLIVKPWDRETDPRTLDFYHAPVWIQLWGLPPHCKTKAMGHHLGYERLPQMCFNCGMMGHDRKLCRNQALKIDTLAPLGPWIRSTQYGRRKLDEKDRKFYSNPSHSPNFGMYSPPVPEALLAQLAAMKLQQHSPKDNKQEPRQTDQPQQNGNSTDGNTDPGHNSLVIAFEKGGEFIDKEPNKMTT</sequence>
<dbReference type="GO" id="GO:0003676">
    <property type="term" value="F:nucleic acid binding"/>
    <property type="evidence" value="ECO:0007669"/>
    <property type="project" value="InterPro"/>
</dbReference>
<feature type="region of interest" description="Disordered" evidence="2">
    <location>
        <begin position="303"/>
        <end position="359"/>
    </location>
</feature>
<feature type="region of interest" description="Disordered" evidence="2">
    <location>
        <begin position="1"/>
        <end position="28"/>
    </location>
</feature>
<feature type="compositionally biased region" description="Basic and acidic residues" evidence="2">
    <location>
        <begin position="307"/>
        <end position="317"/>
    </location>
</feature>
<feature type="region of interest" description="Disordered" evidence="2">
    <location>
        <begin position="47"/>
        <end position="72"/>
    </location>
</feature>
<keyword evidence="1" id="KW-0863">Zinc-finger</keyword>
<dbReference type="STRING" id="57577.A0A2K3PFL1"/>
<dbReference type="InterPro" id="IPR025836">
    <property type="entry name" value="Zn_knuckle_CX2CX4HX4C"/>
</dbReference>
<keyword evidence="1" id="KW-0479">Metal-binding</keyword>
<evidence type="ECO:0000256" key="1">
    <source>
        <dbReference type="PROSITE-ProRule" id="PRU00047"/>
    </source>
</evidence>
<dbReference type="PROSITE" id="PS50158">
    <property type="entry name" value="ZF_CCHC"/>
    <property type="match status" value="1"/>
</dbReference>
<feature type="region of interest" description="Disordered" evidence="2">
    <location>
        <begin position="267"/>
        <end position="287"/>
    </location>
</feature>
<dbReference type="GO" id="GO:0008270">
    <property type="term" value="F:zinc ion binding"/>
    <property type="evidence" value="ECO:0007669"/>
    <property type="project" value="UniProtKB-KW"/>
</dbReference>
<dbReference type="Proteomes" id="UP000236291">
    <property type="component" value="Unassembled WGS sequence"/>
</dbReference>
<comment type="caution">
    <text evidence="4">The sequence shown here is derived from an EMBL/GenBank/DDBJ whole genome shotgun (WGS) entry which is preliminary data.</text>
</comment>
<dbReference type="PANTHER" id="PTHR31286">
    <property type="entry name" value="GLYCINE-RICH CELL WALL STRUCTURAL PROTEIN 1.8-LIKE"/>
    <property type="match status" value="1"/>
</dbReference>
<dbReference type="InterPro" id="IPR025558">
    <property type="entry name" value="DUF4283"/>
</dbReference>
<reference evidence="4 5" key="1">
    <citation type="journal article" date="2014" name="Am. J. Bot.">
        <title>Genome assembly and annotation for red clover (Trifolium pratense; Fabaceae).</title>
        <authorList>
            <person name="Istvanek J."/>
            <person name="Jaros M."/>
            <person name="Krenek A."/>
            <person name="Repkova J."/>
        </authorList>
    </citation>
    <scope>NUCLEOTIDE SEQUENCE [LARGE SCALE GENOMIC DNA]</scope>
    <source>
        <strain evidence="5">cv. Tatra</strain>
        <tissue evidence="4">Young leaves</tissue>
    </source>
</reference>
<name>A0A2K3PFL1_TRIPR</name>
<accession>A0A2K3PFL1</accession>
<evidence type="ECO:0000259" key="3">
    <source>
        <dbReference type="PROSITE" id="PS50158"/>
    </source>
</evidence>
<dbReference type="Pfam" id="PF14111">
    <property type="entry name" value="DUF4283"/>
    <property type="match status" value="1"/>
</dbReference>
<dbReference type="EMBL" id="ASHM01006524">
    <property type="protein sequence ID" value="PNY14025.1"/>
    <property type="molecule type" value="Genomic_DNA"/>
</dbReference>
<evidence type="ECO:0000256" key="2">
    <source>
        <dbReference type="SAM" id="MobiDB-lite"/>
    </source>
</evidence>
<feature type="compositionally biased region" description="Basic and acidic residues" evidence="2">
    <location>
        <begin position="345"/>
        <end position="359"/>
    </location>
</feature>
<organism evidence="4 5">
    <name type="scientific">Trifolium pratense</name>
    <name type="common">Red clover</name>
    <dbReference type="NCBI Taxonomy" id="57577"/>
    <lineage>
        <taxon>Eukaryota</taxon>
        <taxon>Viridiplantae</taxon>
        <taxon>Streptophyta</taxon>
        <taxon>Embryophyta</taxon>
        <taxon>Tracheophyta</taxon>
        <taxon>Spermatophyta</taxon>
        <taxon>Magnoliopsida</taxon>
        <taxon>eudicotyledons</taxon>
        <taxon>Gunneridae</taxon>
        <taxon>Pentapetalae</taxon>
        <taxon>rosids</taxon>
        <taxon>fabids</taxon>
        <taxon>Fabales</taxon>
        <taxon>Fabaceae</taxon>
        <taxon>Papilionoideae</taxon>
        <taxon>50 kb inversion clade</taxon>
        <taxon>NPAAA clade</taxon>
        <taxon>Hologalegina</taxon>
        <taxon>IRL clade</taxon>
        <taxon>Trifolieae</taxon>
        <taxon>Trifolium</taxon>
    </lineage>
</organism>
<dbReference type="PANTHER" id="PTHR31286:SF178">
    <property type="entry name" value="DUF4283 DOMAIN-CONTAINING PROTEIN"/>
    <property type="match status" value="1"/>
</dbReference>
<feature type="compositionally biased region" description="Polar residues" evidence="2">
    <location>
        <begin position="318"/>
        <end position="335"/>
    </location>
</feature>
<feature type="domain" description="CCHC-type" evidence="3">
    <location>
        <begin position="226"/>
        <end position="241"/>
    </location>
</feature>
<dbReference type="AlphaFoldDB" id="A0A2K3PFL1"/>
<evidence type="ECO:0000313" key="4">
    <source>
        <dbReference type="EMBL" id="PNY14025.1"/>
    </source>
</evidence>
<evidence type="ECO:0000313" key="5">
    <source>
        <dbReference type="Proteomes" id="UP000236291"/>
    </source>
</evidence>
<gene>
    <name evidence="4" type="ORF">L195_g010694</name>
</gene>
<dbReference type="Pfam" id="PF14392">
    <property type="entry name" value="zf-CCHC_4"/>
    <property type="match status" value="1"/>
</dbReference>